<organism evidence="2 3">
    <name type="scientific">Peronospora effusa</name>
    <dbReference type="NCBI Taxonomy" id="542832"/>
    <lineage>
        <taxon>Eukaryota</taxon>
        <taxon>Sar</taxon>
        <taxon>Stramenopiles</taxon>
        <taxon>Oomycota</taxon>
        <taxon>Peronosporomycetes</taxon>
        <taxon>Peronosporales</taxon>
        <taxon>Peronosporaceae</taxon>
        <taxon>Peronospora</taxon>
    </lineage>
</organism>
<feature type="transmembrane region" description="Helical" evidence="1">
    <location>
        <begin position="21"/>
        <end position="40"/>
    </location>
</feature>
<dbReference type="Proteomes" id="UP000286097">
    <property type="component" value="Unassembled WGS sequence"/>
</dbReference>
<keyword evidence="1" id="KW-0472">Membrane</keyword>
<keyword evidence="1" id="KW-0812">Transmembrane</keyword>
<comment type="caution">
    <text evidence="2">The sequence shown here is derived from an EMBL/GenBank/DDBJ whole genome shotgun (WGS) entry which is preliminary data.</text>
</comment>
<evidence type="ECO:0000256" key="1">
    <source>
        <dbReference type="SAM" id="Phobius"/>
    </source>
</evidence>
<sequence>MKIKSERHRSLGDIRSVISSALQIFSVLAILVILVGYNILSQRTTSHFRKDKCYANFSALEQGGEEDEKWKEMKDPFYMF</sequence>
<dbReference type="VEuPathDB" id="FungiDB:DD237_007599"/>
<name>A0A425CPE8_9STRA</name>
<gene>
    <name evidence="2" type="ORF">DD237_007599</name>
</gene>
<accession>A0A425CPE8</accession>
<evidence type="ECO:0000313" key="3">
    <source>
        <dbReference type="Proteomes" id="UP000286097"/>
    </source>
</evidence>
<protein>
    <submittedName>
        <fullName evidence="2">Uncharacterized protein</fullName>
    </submittedName>
</protein>
<dbReference type="AlphaFoldDB" id="A0A425CPE8"/>
<dbReference type="EMBL" id="QKXF01000002">
    <property type="protein sequence ID" value="RQM18892.1"/>
    <property type="molecule type" value="Genomic_DNA"/>
</dbReference>
<reference evidence="2 3" key="1">
    <citation type="submission" date="2018-06" db="EMBL/GenBank/DDBJ databases">
        <title>Comparative genomics of downy mildews reveals potential adaptations to biotrophy.</title>
        <authorList>
            <person name="Fletcher K."/>
            <person name="Klosterman S.J."/>
            <person name="Derevnina L."/>
            <person name="Martin F."/>
            <person name="Koike S."/>
            <person name="Reyes Chin-Wo S."/>
            <person name="Mou B."/>
            <person name="Michelmore R."/>
        </authorList>
    </citation>
    <scope>NUCLEOTIDE SEQUENCE [LARGE SCALE GENOMIC DNA]</scope>
    <source>
        <strain evidence="2 3">R13</strain>
    </source>
</reference>
<proteinExistence type="predicted"/>
<keyword evidence="1" id="KW-1133">Transmembrane helix</keyword>
<evidence type="ECO:0000313" key="2">
    <source>
        <dbReference type="EMBL" id="RQM18892.1"/>
    </source>
</evidence>